<feature type="non-terminal residue" evidence="7">
    <location>
        <position position="318"/>
    </location>
</feature>
<feature type="transmembrane region" description="Helical" evidence="5">
    <location>
        <begin position="12"/>
        <end position="35"/>
    </location>
</feature>
<dbReference type="Gene3D" id="1.20.1560.10">
    <property type="entry name" value="ABC transporter type 1, transmembrane domain"/>
    <property type="match status" value="1"/>
</dbReference>
<evidence type="ECO:0000256" key="1">
    <source>
        <dbReference type="ARBA" id="ARBA00004651"/>
    </source>
</evidence>
<dbReference type="GO" id="GO:0005886">
    <property type="term" value="C:plasma membrane"/>
    <property type="evidence" value="ECO:0007669"/>
    <property type="project" value="UniProtKB-SubCell"/>
</dbReference>
<keyword evidence="8" id="KW-1185">Reference proteome</keyword>
<proteinExistence type="predicted"/>
<feature type="transmembrane region" description="Helical" evidence="5">
    <location>
        <begin position="238"/>
        <end position="256"/>
    </location>
</feature>
<keyword evidence="3 5" id="KW-1133">Transmembrane helix</keyword>
<dbReference type="Pfam" id="PF00664">
    <property type="entry name" value="ABC_membrane"/>
    <property type="match status" value="1"/>
</dbReference>
<sequence>MQQRRALAAQRPALLHAALISLFLSVSVLTGSIFVEQVNDRVMLHKQVVTLVILFLVLVVQLVIAGILAKLRDAILERVGLQLDAALRPALFGIRVRSAIGARIPHAREGLDDLDTLRGFIGGSGVAAFYDALPIPIYLAVCFAMHSTLGLFATAAVVVVGLLGIGQTALRFRLSAVPTGLTAKGVVLADTYKNIEAVQALGMRGSFRARWLAAHTQDLEAKALIEDRLALVSSLTRFLTSILAGLCMGLGAYLAIRGEISPGNVIGVMLIANKLLQPISQVVTEWPSLLRARQSYGRLQALFRAAESVGPRMALPRP</sequence>
<gene>
    <name evidence="7" type="ORF">VQ03_29655</name>
</gene>
<evidence type="ECO:0000256" key="2">
    <source>
        <dbReference type="ARBA" id="ARBA00022692"/>
    </source>
</evidence>
<dbReference type="GO" id="GO:0005524">
    <property type="term" value="F:ATP binding"/>
    <property type="evidence" value="ECO:0007669"/>
    <property type="project" value="InterPro"/>
</dbReference>
<reference evidence="7 8" key="1">
    <citation type="submission" date="2015-03" db="EMBL/GenBank/DDBJ databases">
        <title>Genome sequencing of Methylobacterium tarhaniae DSM 25844.</title>
        <authorList>
            <person name="Chaudhry V."/>
            <person name="Patil P.B."/>
        </authorList>
    </citation>
    <scope>NUCLEOTIDE SEQUENCE [LARGE SCALE GENOMIC DNA]</scope>
    <source>
        <strain evidence="7 8">DSM 25844</strain>
    </source>
</reference>
<dbReference type="PATRIC" id="fig|1187852.3.peg.4417"/>
<accession>A0A0J6US74</accession>
<evidence type="ECO:0000256" key="5">
    <source>
        <dbReference type="SAM" id="Phobius"/>
    </source>
</evidence>
<protein>
    <recommendedName>
        <fullName evidence="6">ABC transmembrane type-1 domain-containing protein</fullName>
    </recommendedName>
</protein>
<dbReference type="PROSITE" id="PS50929">
    <property type="entry name" value="ABC_TM1F"/>
    <property type="match status" value="1"/>
</dbReference>
<dbReference type="InterPro" id="IPR011527">
    <property type="entry name" value="ABC1_TM_dom"/>
</dbReference>
<dbReference type="Proteomes" id="UP000036449">
    <property type="component" value="Unassembled WGS sequence"/>
</dbReference>
<comment type="subcellular location">
    <subcellularLocation>
        <location evidence="1">Cell membrane</location>
        <topology evidence="1">Multi-pass membrane protein</topology>
    </subcellularLocation>
</comment>
<comment type="caution">
    <text evidence="7">The sequence shown here is derived from an EMBL/GenBank/DDBJ whole genome shotgun (WGS) entry which is preliminary data.</text>
</comment>
<keyword evidence="4 5" id="KW-0472">Membrane</keyword>
<organism evidence="7 8">
    <name type="scientific">Methylobacterium tarhaniae</name>
    <dbReference type="NCBI Taxonomy" id="1187852"/>
    <lineage>
        <taxon>Bacteria</taxon>
        <taxon>Pseudomonadati</taxon>
        <taxon>Pseudomonadota</taxon>
        <taxon>Alphaproteobacteria</taxon>
        <taxon>Hyphomicrobiales</taxon>
        <taxon>Methylobacteriaceae</taxon>
        <taxon>Methylobacterium</taxon>
    </lineage>
</organism>
<evidence type="ECO:0000256" key="4">
    <source>
        <dbReference type="ARBA" id="ARBA00023136"/>
    </source>
</evidence>
<keyword evidence="2 5" id="KW-0812">Transmembrane</keyword>
<dbReference type="GO" id="GO:0140359">
    <property type="term" value="F:ABC-type transporter activity"/>
    <property type="evidence" value="ECO:0007669"/>
    <property type="project" value="InterPro"/>
</dbReference>
<feature type="domain" description="ABC transmembrane type-1" evidence="6">
    <location>
        <begin position="17"/>
        <end position="291"/>
    </location>
</feature>
<feature type="transmembrane region" description="Helical" evidence="5">
    <location>
        <begin position="47"/>
        <end position="69"/>
    </location>
</feature>
<evidence type="ECO:0000313" key="7">
    <source>
        <dbReference type="EMBL" id="KMO28981.1"/>
    </source>
</evidence>
<evidence type="ECO:0000313" key="8">
    <source>
        <dbReference type="Proteomes" id="UP000036449"/>
    </source>
</evidence>
<evidence type="ECO:0000259" key="6">
    <source>
        <dbReference type="PROSITE" id="PS50929"/>
    </source>
</evidence>
<name>A0A0J6US74_9HYPH</name>
<dbReference type="InterPro" id="IPR036640">
    <property type="entry name" value="ABC1_TM_sf"/>
</dbReference>
<dbReference type="SUPFAM" id="SSF90123">
    <property type="entry name" value="ABC transporter transmembrane region"/>
    <property type="match status" value="1"/>
</dbReference>
<feature type="transmembrane region" description="Helical" evidence="5">
    <location>
        <begin position="137"/>
        <end position="165"/>
    </location>
</feature>
<dbReference type="AlphaFoldDB" id="A0A0J6US74"/>
<dbReference type="EMBL" id="LABZ01000319">
    <property type="protein sequence ID" value="KMO28981.1"/>
    <property type="molecule type" value="Genomic_DNA"/>
</dbReference>
<evidence type="ECO:0000256" key="3">
    <source>
        <dbReference type="ARBA" id="ARBA00022989"/>
    </source>
</evidence>